<dbReference type="Gene3D" id="3.30.2090.10">
    <property type="entry name" value="Multidrug efflux transporter AcrB TolC docking domain, DN and DC subdomains"/>
    <property type="match status" value="2"/>
</dbReference>
<feature type="transmembrane region" description="Helical" evidence="1">
    <location>
        <begin position="430"/>
        <end position="449"/>
    </location>
</feature>
<feature type="transmembrane region" description="Helical" evidence="1">
    <location>
        <begin position="385"/>
        <end position="409"/>
    </location>
</feature>
<dbReference type="SUPFAM" id="SSF56954">
    <property type="entry name" value="Outer membrane efflux proteins (OEP)"/>
    <property type="match status" value="1"/>
</dbReference>
<keyword evidence="1" id="KW-1133">Transmembrane helix</keyword>
<dbReference type="PANTHER" id="PTHR32063">
    <property type="match status" value="1"/>
</dbReference>
<evidence type="ECO:0000313" key="2">
    <source>
        <dbReference type="EMBL" id="TGL20076.1"/>
    </source>
</evidence>
<dbReference type="Gene3D" id="3.30.70.1430">
    <property type="entry name" value="Multidrug efflux transporter AcrB pore domain"/>
    <property type="match status" value="2"/>
</dbReference>
<keyword evidence="3" id="KW-1185">Reference proteome</keyword>
<feature type="transmembrane region" description="Helical" evidence="1">
    <location>
        <begin position="945"/>
        <end position="964"/>
    </location>
</feature>
<keyword evidence="1" id="KW-0812">Transmembrane</keyword>
<feature type="transmembrane region" description="Helical" evidence="1">
    <location>
        <begin position="899"/>
        <end position="924"/>
    </location>
</feature>
<proteinExistence type="predicted"/>
<evidence type="ECO:0000313" key="3">
    <source>
        <dbReference type="Proteomes" id="UP000298200"/>
    </source>
</evidence>
<name>A0ABY2M0E0_9LEPT</name>
<sequence length="1443" mass="162934">MKLANFVIQRKSLIFTIFTFLFFLGILEFLIMPREEDPRLKERFGVLKMIYPGASVETIQRLVILPTEEALAEVPSIANLEIRVRPEVMIAEIRLSDQMGTEQEINDAWKRIEETIKRTESKYPNGLMPWDLNRRVTEQEAILVSITGSEDILFLKSETESLKTHLMHIGTVSKINRLADPEEEIEILITKQRLEEKGISLRFMMDWIQSNNHNIAPGTLTIAGKKVMVQSDGWFRDLSTFSLFPIPLPGGQIVSFSELANVTKRPKFPVTEIMRTNGKNALGLGIIAKKDINLISFGESIEAKIKEWQKKHPKVTVEIINSQPNYVKMRLRELGLNLVSGILIVAFVLVVMMGYRMGILSAMIVPVIAVISLGIYGMFGGVLHQISIAAFVMALGLLIDNVIVILESIQEKIDQGQEILSSTADTIQQLSFPLLSATGTTLASFIPLLGSSGNSADFTRAIPIINMITLTVSFFFALLVTPILGMQILRKNKTIKISIYERVSEKIGIFIPIYAKKILYIVSILFLISILGFLYLPKKFFPDADRDQLILDLRMPEGTDISETNRLASEIETWLRSDKRLKSVIVFVGRSVPLFYYNLNQSPNSPNVSQFILNLKDIRDKDSFKKEFQNILDQKLQVGNAVLLELKQGPPVKAPIEIRFFSEEHADLEVSNQTILRTLYGIPGIKDVRSDLSIGLPILHWQNDDATLSRYKTSRSEVTLSILAQTNGIPMGYYRAGDKPIPIKIRTSEVSNLSSETIDKHYVVSTRTENVKLGSVSHLSILWEPAYLYKKNRQTGASIYAELKNGYSAIELTNLINQKLKFVSLPSSVQWEFGGEQSESGNANQSLIAVAPIGMMILVSFLLFEFGSWKKVGVILLTVPLTLIGVVPGLLFSGKPFGFLSLLGIFALVGIVVNNGILLLDYIGKAITEGSSITEAIQYSISKRIRPILLTTLTTVAGLLPLTITDATLWPPFAWTMISGLLGSTFLTLFVVPSATFLLFRTKIQKIEQKKNPKMINKIFPFLFVLILFSPTMQNISADPMVLSWKEIVKLAEESPRVKLAWEEWKRKNLEKEKLNKAVYYPKLGLSIEHVDRNKTLFPNAAIPIVAGVNPSYWYTGVEIQQTLFDPANWFAVSKALDYSEESQKLLSFRAKETSQAEALLSFLTIHRIKVKKLNVTELKQNFSIRLGELRRLYAIGQVTESEIFRIEQAITQAKLSLDELNEKEKIAILSLRRNLGIDEEISIGPLPGYEEISVSINDSEIPERLELTAIRKKLLALQEKKKSIEYEALPKVIAKGNYIYLNNNQFNTDNWAQISLGITMNPFDGGLRKVKEEETESELRSTKEEFLDLVRALQIEKEDSLAMLKLKKQEVLARQTNVNKSKYASKKEYERVKFGKSNINSWIDAEILYSEEKDRFEMSQLDLLERIIRFRSVIGIGYSEIN</sequence>
<dbReference type="InterPro" id="IPR027463">
    <property type="entry name" value="AcrB_DN_DC_subdom"/>
</dbReference>
<feature type="transmembrane region" description="Helical" evidence="1">
    <location>
        <begin position="334"/>
        <end position="352"/>
    </location>
</feature>
<dbReference type="Pfam" id="PF00873">
    <property type="entry name" value="ACR_tran"/>
    <property type="match status" value="1"/>
</dbReference>
<evidence type="ECO:0008006" key="4">
    <source>
        <dbReference type="Google" id="ProtNLM"/>
    </source>
</evidence>
<feature type="transmembrane region" description="Helical" evidence="1">
    <location>
        <begin position="1019"/>
        <end position="1036"/>
    </location>
</feature>
<dbReference type="Gene3D" id="1.20.1600.10">
    <property type="entry name" value="Outer membrane efflux proteins (OEP)"/>
    <property type="match status" value="1"/>
</dbReference>
<dbReference type="PRINTS" id="PR00702">
    <property type="entry name" value="ACRIFLAVINRP"/>
</dbReference>
<dbReference type="Gene3D" id="3.30.70.1320">
    <property type="entry name" value="Multidrug efflux transporter AcrB pore domain like"/>
    <property type="match status" value="1"/>
</dbReference>
<dbReference type="SUPFAM" id="SSF82714">
    <property type="entry name" value="Multidrug efflux transporter AcrB TolC docking domain, DN and DC subdomains"/>
    <property type="match status" value="1"/>
</dbReference>
<comment type="caution">
    <text evidence="2">The sequence shown here is derived from an EMBL/GenBank/DDBJ whole genome shotgun (WGS) entry which is preliminary data.</text>
</comment>
<dbReference type="SUPFAM" id="SSF82693">
    <property type="entry name" value="Multidrug efflux transporter AcrB pore domain, PN1, PN2, PC1 and PC2 subdomains"/>
    <property type="match status" value="3"/>
</dbReference>
<dbReference type="EMBL" id="RQFU01000018">
    <property type="protein sequence ID" value="TGL20076.1"/>
    <property type="molecule type" value="Genomic_DNA"/>
</dbReference>
<feature type="transmembrane region" description="Helical" evidence="1">
    <location>
        <begin position="359"/>
        <end position="379"/>
    </location>
</feature>
<accession>A0ABY2M0E0</accession>
<feature type="transmembrane region" description="Helical" evidence="1">
    <location>
        <begin position="461"/>
        <end position="484"/>
    </location>
</feature>
<keyword evidence="1" id="KW-0472">Membrane</keyword>
<reference evidence="3" key="1">
    <citation type="journal article" date="2019" name="PLoS Negl. Trop. Dis.">
        <title>Revisiting the worldwide diversity of Leptospira species in the environment.</title>
        <authorList>
            <person name="Vincent A.T."/>
            <person name="Schiettekatte O."/>
            <person name="Bourhy P."/>
            <person name="Veyrier F.J."/>
            <person name="Picardeau M."/>
        </authorList>
    </citation>
    <scope>NUCLEOTIDE SEQUENCE [LARGE SCALE GENOMIC DNA]</scope>
    <source>
        <strain evidence="3">201800272</strain>
    </source>
</reference>
<dbReference type="SUPFAM" id="SSF82866">
    <property type="entry name" value="Multidrug efflux transporter AcrB transmembrane domain"/>
    <property type="match status" value="2"/>
</dbReference>
<dbReference type="PANTHER" id="PTHR32063:SF18">
    <property type="entry name" value="CATION EFFLUX SYSTEM PROTEIN"/>
    <property type="match status" value="1"/>
</dbReference>
<dbReference type="Gene3D" id="3.30.70.1440">
    <property type="entry name" value="Multidrug efflux transporter AcrB pore domain"/>
    <property type="match status" value="1"/>
</dbReference>
<feature type="transmembrane region" description="Helical" evidence="1">
    <location>
        <begin position="874"/>
        <end position="893"/>
    </location>
</feature>
<feature type="transmembrane region" description="Helical" evidence="1">
    <location>
        <begin position="847"/>
        <end position="867"/>
    </location>
</feature>
<feature type="transmembrane region" description="Helical" evidence="1">
    <location>
        <begin position="976"/>
        <end position="999"/>
    </location>
</feature>
<dbReference type="RefSeq" id="WP_135635894.1">
    <property type="nucleotide sequence ID" value="NZ_RQFU01000018.1"/>
</dbReference>
<feature type="transmembrane region" description="Helical" evidence="1">
    <location>
        <begin position="12"/>
        <end position="32"/>
    </location>
</feature>
<dbReference type="Gene3D" id="1.20.1640.10">
    <property type="entry name" value="Multidrug efflux transporter AcrB transmembrane domain"/>
    <property type="match status" value="2"/>
</dbReference>
<dbReference type="InterPro" id="IPR001036">
    <property type="entry name" value="Acrflvin-R"/>
</dbReference>
<feature type="transmembrane region" description="Helical" evidence="1">
    <location>
        <begin position="518"/>
        <end position="536"/>
    </location>
</feature>
<dbReference type="Proteomes" id="UP000298200">
    <property type="component" value="Unassembled WGS sequence"/>
</dbReference>
<evidence type="ECO:0000256" key="1">
    <source>
        <dbReference type="SAM" id="Phobius"/>
    </source>
</evidence>
<gene>
    <name evidence="2" type="ORF">EHQ46_11850</name>
</gene>
<protein>
    <recommendedName>
        <fullName evidence="4">Efflux RND transporter permease subunit</fullName>
    </recommendedName>
</protein>
<organism evidence="2 3">
    <name type="scientific">Leptospira yanagawae</name>
    <dbReference type="NCBI Taxonomy" id="293069"/>
    <lineage>
        <taxon>Bacteria</taxon>
        <taxon>Pseudomonadati</taxon>
        <taxon>Spirochaetota</taxon>
        <taxon>Spirochaetia</taxon>
        <taxon>Leptospirales</taxon>
        <taxon>Leptospiraceae</taxon>
        <taxon>Leptospira</taxon>
    </lineage>
</organism>